<proteinExistence type="predicted"/>
<evidence type="ECO:0000313" key="2">
    <source>
        <dbReference type="Proteomes" id="UP000192578"/>
    </source>
</evidence>
<organism evidence="1 2">
    <name type="scientific">Hypsibius exemplaris</name>
    <name type="common">Freshwater tardigrade</name>
    <dbReference type="NCBI Taxonomy" id="2072580"/>
    <lineage>
        <taxon>Eukaryota</taxon>
        <taxon>Metazoa</taxon>
        <taxon>Ecdysozoa</taxon>
        <taxon>Tardigrada</taxon>
        <taxon>Eutardigrada</taxon>
        <taxon>Parachela</taxon>
        <taxon>Hypsibioidea</taxon>
        <taxon>Hypsibiidae</taxon>
        <taxon>Hypsibius</taxon>
    </lineage>
</organism>
<accession>A0A1W0X2P5</accession>
<evidence type="ECO:0000313" key="1">
    <source>
        <dbReference type="EMBL" id="OQV21721.1"/>
    </source>
</evidence>
<reference evidence="2" key="1">
    <citation type="submission" date="2017-01" db="EMBL/GenBank/DDBJ databases">
        <title>Comparative genomics of anhydrobiosis in the tardigrade Hypsibius dujardini.</title>
        <authorList>
            <person name="Yoshida Y."/>
            <person name="Koutsovoulos G."/>
            <person name="Laetsch D."/>
            <person name="Stevens L."/>
            <person name="Kumar S."/>
            <person name="Horikawa D."/>
            <person name="Ishino K."/>
            <person name="Komine S."/>
            <person name="Tomita M."/>
            <person name="Blaxter M."/>
            <person name="Arakawa K."/>
        </authorList>
    </citation>
    <scope>NUCLEOTIDE SEQUENCE [LARGE SCALE GENOMIC DNA]</scope>
    <source>
        <strain evidence="2">Z151</strain>
    </source>
</reference>
<dbReference type="Proteomes" id="UP000192578">
    <property type="component" value="Unassembled WGS sequence"/>
</dbReference>
<dbReference type="AlphaFoldDB" id="A0A1W0X2P5"/>
<name>A0A1W0X2P5_HYPEX</name>
<keyword evidence="2" id="KW-1185">Reference proteome</keyword>
<dbReference type="EMBL" id="MTYJ01000021">
    <property type="protein sequence ID" value="OQV21721.1"/>
    <property type="molecule type" value="Genomic_DNA"/>
</dbReference>
<gene>
    <name evidence="1" type="ORF">BV898_04300</name>
</gene>
<sequence>MLLPALSNRRLEPGLVRKSAVGENCFGWALFKLKKCENPEEQRLLLVKFAKTKHSEALFSEASICPALCSLVQGGEGNSNGAEAVTSTRRSSALFAINVHVGISVNLVTAETSHSTISSTAPEVKGEFWNMNHCV</sequence>
<comment type="caution">
    <text evidence="1">The sequence shown here is derived from an EMBL/GenBank/DDBJ whole genome shotgun (WGS) entry which is preliminary data.</text>
</comment>
<protein>
    <submittedName>
        <fullName evidence="1">Uncharacterized protein</fullName>
    </submittedName>
</protein>